<dbReference type="InterPro" id="IPR003599">
    <property type="entry name" value="Ig_sub"/>
</dbReference>
<dbReference type="OrthoDB" id="10012075at2759"/>
<keyword evidence="3" id="KW-1185">Reference proteome</keyword>
<evidence type="ECO:0000313" key="3">
    <source>
        <dbReference type="Proteomes" id="UP000678393"/>
    </source>
</evidence>
<dbReference type="SMART" id="SM00409">
    <property type="entry name" value="IG"/>
    <property type="match status" value="1"/>
</dbReference>
<evidence type="ECO:0000259" key="1">
    <source>
        <dbReference type="PROSITE" id="PS50835"/>
    </source>
</evidence>
<organism evidence="2 3">
    <name type="scientific">Candidula unifasciata</name>
    <dbReference type="NCBI Taxonomy" id="100452"/>
    <lineage>
        <taxon>Eukaryota</taxon>
        <taxon>Metazoa</taxon>
        <taxon>Spiralia</taxon>
        <taxon>Lophotrochozoa</taxon>
        <taxon>Mollusca</taxon>
        <taxon>Gastropoda</taxon>
        <taxon>Heterobranchia</taxon>
        <taxon>Euthyneura</taxon>
        <taxon>Panpulmonata</taxon>
        <taxon>Eupulmonata</taxon>
        <taxon>Stylommatophora</taxon>
        <taxon>Helicina</taxon>
        <taxon>Helicoidea</taxon>
        <taxon>Geomitridae</taxon>
        <taxon>Candidula</taxon>
    </lineage>
</organism>
<comment type="caution">
    <text evidence="2">The sequence shown here is derived from an EMBL/GenBank/DDBJ whole genome shotgun (WGS) entry which is preliminary data.</text>
</comment>
<dbReference type="AlphaFoldDB" id="A0A8S3YPY5"/>
<dbReference type="Proteomes" id="UP000678393">
    <property type="component" value="Unassembled WGS sequence"/>
</dbReference>
<protein>
    <recommendedName>
        <fullName evidence="1">Ig-like domain-containing protein</fullName>
    </recommendedName>
</protein>
<dbReference type="InterPro" id="IPR007110">
    <property type="entry name" value="Ig-like_dom"/>
</dbReference>
<dbReference type="EMBL" id="CAJHNH020000619">
    <property type="protein sequence ID" value="CAG5118863.1"/>
    <property type="molecule type" value="Genomic_DNA"/>
</dbReference>
<reference evidence="2" key="1">
    <citation type="submission" date="2021-04" db="EMBL/GenBank/DDBJ databases">
        <authorList>
            <consortium name="Molecular Ecology Group"/>
        </authorList>
    </citation>
    <scope>NUCLEOTIDE SEQUENCE</scope>
</reference>
<dbReference type="SUPFAM" id="SSF48726">
    <property type="entry name" value="Immunoglobulin"/>
    <property type="match status" value="1"/>
</dbReference>
<feature type="domain" description="Ig-like" evidence="1">
    <location>
        <begin position="3"/>
        <end position="97"/>
    </location>
</feature>
<dbReference type="PROSITE" id="PS50835">
    <property type="entry name" value="IG_LIKE"/>
    <property type="match status" value="1"/>
</dbReference>
<accession>A0A8S3YPY5</accession>
<feature type="non-terminal residue" evidence="2">
    <location>
        <position position="1"/>
    </location>
</feature>
<name>A0A8S3YPY5_9EUPU</name>
<dbReference type="Gene3D" id="2.60.40.10">
    <property type="entry name" value="Immunoglobulins"/>
    <property type="match status" value="1"/>
</dbReference>
<evidence type="ECO:0000313" key="2">
    <source>
        <dbReference type="EMBL" id="CAG5118863.1"/>
    </source>
</evidence>
<dbReference type="Pfam" id="PF13927">
    <property type="entry name" value="Ig_3"/>
    <property type="match status" value="1"/>
</dbReference>
<dbReference type="InterPro" id="IPR036179">
    <property type="entry name" value="Ig-like_dom_sf"/>
</dbReference>
<gene>
    <name evidence="2" type="ORF">CUNI_LOCUS4421</name>
</gene>
<feature type="non-terminal residue" evidence="2">
    <location>
        <position position="108"/>
    </location>
</feature>
<dbReference type="CDD" id="cd00096">
    <property type="entry name" value="Ig"/>
    <property type="match status" value="1"/>
</dbReference>
<proteinExistence type="predicted"/>
<dbReference type="InterPro" id="IPR013783">
    <property type="entry name" value="Ig-like_fold"/>
</dbReference>
<sequence length="108" mass="12044">SHPPIALSGKNYVERGQAIHLFCNTTGPDGFRHSIDWFKDGDKIDHSNYKHVVITSYNMVEPNVSVSELLINRSNPSDTGTYICRSPSGYIDSTRVTVLFADSSNVKR</sequence>